<protein>
    <submittedName>
        <fullName evidence="1">Uncharacterized protein</fullName>
    </submittedName>
</protein>
<sequence length="48" mass="5281">AEMESDVSCQVLDGLAARITTAVQGYHPTSKLFGECCLQVCYLYCFLC</sequence>
<feature type="non-terminal residue" evidence="1">
    <location>
        <position position="1"/>
    </location>
</feature>
<reference evidence="1 2" key="1">
    <citation type="submission" date="2018-04" db="EMBL/GenBank/DDBJ databases">
        <authorList>
            <person name="Vogel A."/>
        </authorList>
    </citation>
    <scope>NUCLEOTIDE SEQUENCE [LARGE SCALE GENOMIC DNA]</scope>
</reference>
<proteinExistence type="predicted"/>
<dbReference type="Proteomes" id="UP000595140">
    <property type="component" value="Unassembled WGS sequence"/>
</dbReference>
<keyword evidence="2" id="KW-1185">Reference proteome</keyword>
<evidence type="ECO:0000313" key="2">
    <source>
        <dbReference type="Proteomes" id="UP000595140"/>
    </source>
</evidence>
<accession>A0A484L0I8</accession>
<name>A0A484L0I8_9ASTE</name>
<gene>
    <name evidence="1" type="ORF">CCAM_LOCUS10888</name>
</gene>
<organism evidence="1 2">
    <name type="scientific">Cuscuta campestris</name>
    <dbReference type="NCBI Taxonomy" id="132261"/>
    <lineage>
        <taxon>Eukaryota</taxon>
        <taxon>Viridiplantae</taxon>
        <taxon>Streptophyta</taxon>
        <taxon>Embryophyta</taxon>
        <taxon>Tracheophyta</taxon>
        <taxon>Spermatophyta</taxon>
        <taxon>Magnoliopsida</taxon>
        <taxon>eudicotyledons</taxon>
        <taxon>Gunneridae</taxon>
        <taxon>Pentapetalae</taxon>
        <taxon>asterids</taxon>
        <taxon>lamiids</taxon>
        <taxon>Solanales</taxon>
        <taxon>Convolvulaceae</taxon>
        <taxon>Cuscuteae</taxon>
        <taxon>Cuscuta</taxon>
        <taxon>Cuscuta subgen. Grammica</taxon>
        <taxon>Cuscuta sect. Cleistogrammica</taxon>
    </lineage>
</organism>
<dbReference type="EMBL" id="OOIL02000772">
    <property type="protein sequence ID" value="VFQ69112.1"/>
    <property type="molecule type" value="Genomic_DNA"/>
</dbReference>
<dbReference type="AlphaFoldDB" id="A0A484L0I8"/>
<evidence type="ECO:0000313" key="1">
    <source>
        <dbReference type="EMBL" id="VFQ69112.1"/>
    </source>
</evidence>